<organism evidence="1 2">
    <name type="scientific">Flavobacterium urocaniciphilum</name>
    <dbReference type="NCBI Taxonomy" id="1299341"/>
    <lineage>
        <taxon>Bacteria</taxon>
        <taxon>Pseudomonadati</taxon>
        <taxon>Bacteroidota</taxon>
        <taxon>Flavobacteriia</taxon>
        <taxon>Flavobacteriales</taxon>
        <taxon>Flavobacteriaceae</taxon>
        <taxon>Flavobacterium</taxon>
    </lineage>
</organism>
<sequence length="127" mass="15519">MVAMFFYKMIFMRNVYVYDKKKYFYFFLRKRLINDFNLLRINESEMLNFKSTNNNDICIFVLNDVIDAIDFIKFNSLFKDRIIICTEKKYIHEEFNILLKNKSVDISKLKNGFVQDLLFKINKLITY</sequence>
<accession>A0A1H8ZNW2</accession>
<evidence type="ECO:0000313" key="1">
    <source>
        <dbReference type="EMBL" id="SEP66206.1"/>
    </source>
</evidence>
<protein>
    <submittedName>
        <fullName evidence="1">Uncharacterized protein</fullName>
    </submittedName>
</protein>
<dbReference type="Proteomes" id="UP000198648">
    <property type="component" value="Unassembled WGS sequence"/>
</dbReference>
<gene>
    <name evidence="1" type="ORF">SAMN05444005_101823</name>
</gene>
<reference evidence="1 2" key="1">
    <citation type="submission" date="2016-10" db="EMBL/GenBank/DDBJ databases">
        <authorList>
            <person name="de Groot N.N."/>
        </authorList>
    </citation>
    <scope>NUCLEOTIDE SEQUENCE [LARGE SCALE GENOMIC DNA]</scope>
    <source>
        <strain evidence="1 2">DSM 27078</strain>
    </source>
</reference>
<dbReference type="AlphaFoldDB" id="A0A1H8ZNW2"/>
<name>A0A1H8ZNW2_9FLAO</name>
<dbReference type="EMBL" id="FOEI01000001">
    <property type="protein sequence ID" value="SEP66206.1"/>
    <property type="molecule type" value="Genomic_DNA"/>
</dbReference>
<evidence type="ECO:0000313" key="2">
    <source>
        <dbReference type="Proteomes" id="UP000198648"/>
    </source>
</evidence>
<proteinExistence type="predicted"/>
<keyword evidence="2" id="KW-1185">Reference proteome</keyword>